<gene>
    <name evidence="2" type="ORF">SAMN04489712_112137</name>
</gene>
<proteinExistence type="predicted"/>
<protein>
    <recommendedName>
        <fullName evidence="4">Peptidase inhibitor family I36</fullName>
    </recommendedName>
</protein>
<reference evidence="3" key="1">
    <citation type="submission" date="2016-10" db="EMBL/GenBank/DDBJ databases">
        <authorList>
            <person name="Varghese N."/>
            <person name="Submissions S."/>
        </authorList>
    </citation>
    <scope>NUCLEOTIDE SEQUENCE [LARGE SCALE GENOMIC DNA]</scope>
    <source>
        <strain evidence="3">DSM 43163</strain>
    </source>
</reference>
<accession>A0A1H6D0H3</accession>
<dbReference type="OrthoDB" id="3405193at2"/>
<dbReference type="EMBL" id="FNVO01000012">
    <property type="protein sequence ID" value="SEG78881.1"/>
    <property type="molecule type" value="Genomic_DNA"/>
</dbReference>
<keyword evidence="3" id="KW-1185">Reference proteome</keyword>
<sequence>MKYGKRSTVLVLGVAATLPLSVTANAAPAGSPSSARACSPGTSYISNQGDIGLGVMFDWRGYGKIYAEGYYDKVLPVGQRTDCASGFGWPYADGYYVASGYCAEIRTTDSSGRWKYYSTVLAGQSWRPDLGRSFERWEVNQFRC</sequence>
<evidence type="ECO:0000313" key="2">
    <source>
        <dbReference type="EMBL" id="SEG78881.1"/>
    </source>
</evidence>
<organism evidence="2 3">
    <name type="scientific">Thermomonospora echinospora</name>
    <dbReference type="NCBI Taxonomy" id="1992"/>
    <lineage>
        <taxon>Bacteria</taxon>
        <taxon>Bacillati</taxon>
        <taxon>Actinomycetota</taxon>
        <taxon>Actinomycetes</taxon>
        <taxon>Streptosporangiales</taxon>
        <taxon>Thermomonosporaceae</taxon>
        <taxon>Thermomonospora</taxon>
    </lineage>
</organism>
<dbReference type="AlphaFoldDB" id="A0A1H6D0H3"/>
<name>A0A1H6D0H3_9ACTN</name>
<dbReference type="Proteomes" id="UP000236723">
    <property type="component" value="Unassembled WGS sequence"/>
</dbReference>
<keyword evidence="1" id="KW-0732">Signal</keyword>
<evidence type="ECO:0000256" key="1">
    <source>
        <dbReference type="SAM" id="SignalP"/>
    </source>
</evidence>
<evidence type="ECO:0008006" key="4">
    <source>
        <dbReference type="Google" id="ProtNLM"/>
    </source>
</evidence>
<feature type="signal peptide" evidence="1">
    <location>
        <begin position="1"/>
        <end position="26"/>
    </location>
</feature>
<dbReference type="RefSeq" id="WP_160147093.1">
    <property type="nucleotide sequence ID" value="NZ_FNVO01000012.1"/>
</dbReference>
<feature type="chain" id="PRO_5009295401" description="Peptidase inhibitor family I36" evidence="1">
    <location>
        <begin position="27"/>
        <end position="144"/>
    </location>
</feature>
<evidence type="ECO:0000313" key="3">
    <source>
        <dbReference type="Proteomes" id="UP000236723"/>
    </source>
</evidence>